<keyword evidence="3" id="KW-1185">Reference proteome</keyword>
<comment type="caution">
    <text evidence="2">The sequence shown here is derived from an EMBL/GenBank/DDBJ whole genome shotgun (WGS) entry which is preliminary data.</text>
</comment>
<feature type="region of interest" description="Disordered" evidence="1">
    <location>
        <begin position="427"/>
        <end position="479"/>
    </location>
</feature>
<evidence type="ECO:0000313" key="3">
    <source>
        <dbReference type="Proteomes" id="UP000603912"/>
    </source>
</evidence>
<feature type="compositionally biased region" description="Low complexity" evidence="1">
    <location>
        <begin position="436"/>
        <end position="455"/>
    </location>
</feature>
<dbReference type="AlphaFoldDB" id="A0A917I5A5"/>
<dbReference type="RefSeq" id="WP_188517169.1">
    <property type="nucleotide sequence ID" value="NZ_BMES01000001.1"/>
</dbReference>
<protein>
    <submittedName>
        <fullName evidence="2">Uncharacterized protein</fullName>
    </submittedName>
</protein>
<feature type="compositionally biased region" description="Basic and acidic residues" evidence="1">
    <location>
        <begin position="470"/>
        <end position="479"/>
    </location>
</feature>
<evidence type="ECO:0000256" key="1">
    <source>
        <dbReference type="SAM" id="MobiDB-lite"/>
    </source>
</evidence>
<evidence type="ECO:0000313" key="2">
    <source>
        <dbReference type="EMBL" id="GGH16136.1"/>
    </source>
</evidence>
<gene>
    <name evidence="2" type="ORF">GCM10007036_16580</name>
</gene>
<dbReference type="Proteomes" id="UP000603912">
    <property type="component" value="Unassembled WGS sequence"/>
</dbReference>
<name>A0A917I5A5_9HYPH</name>
<proteinExistence type="predicted"/>
<sequence length="479" mass="50767">MASIRRNPYVPDPHIAKGLENIASMFAPPSAQDLAAGAATQAKQAEAARQAEAWKVYNDPNTAPEVRERVGIAGQFFNPSQSFTAVGMNNATQRYGYDRTYQASTENNVRDNSRALQTNAADNERAVTTSMLQPVAAGATRFVPPDVASMFKVDPTQIGVIETKPGETATLPDGRTIAGTPVPLTTDQIVAATLAEQPMADRRAVAMKDIKPTEIMRDGRRVYANAADAAGNEVPVDPTKETLTNAVDANGRVLGAAVNRNGQLVEPTTGKPYPAGTGVASLSVQAQTPGGLGSKSTEDQRKAAYAYRMTNEATSSILAGFDAPDGAGLPTKGDEALRGLASVSPVFAKGMVQNQMSPQGQNFLQDVKTALPMQLLTQSGMGVTEGEYDRKMQELVPIRGEDPGVTAKKRRQFAAYREAIKRMAGPALEEDERANAPVSSQAGAAGAPGAVVSVQTPEEANKLPPGTRFRRPDGKEFIR</sequence>
<dbReference type="EMBL" id="BMES01000001">
    <property type="protein sequence ID" value="GGH16136.1"/>
    <property type="molecule type" value="Genomic_DNA"/>
</dbReference>
<reference evidence="2" key="1">
    <citation type="journal article" date="2014" name="Int. J. Syst. Evol. Microbiol.">
        <title>Complete genome sequence of Corynebacterium casei LMG S-19264T (=DSM 44701T), isolated from a smear-ripened cheese.</title>
        <authorList>
            <consortium name="US DOE Joint Genome Institute (JGI-PGF)"/>
            <person name="Walter F."/>
            <person name="Albersmeier A."/>
            <person name="Kalinowski J."/>
            <person name="Ruckert C."/>
        </authorList>
    </citation>
    <scope>NUCLEOTIDE SEQUENCE</scope>
    <source>
        <strain evidence="2">CGMCC 1.12214</strain>
    </source>
</reference>
<organism evidence="2 3">
    <name type="scientific">Alsobacter metallidurans</name>
    <dbReference type="NCBI Taxonomy" id="340221"/>
    <lineage>
        <taxon>Bacteria</taxon>
        <taxon>Pseudomonadati</taxon>
        <taxon>Pseudomonadota</taxon>
        <taxon>Alphaproteobacteria</taxon>
        <taxon>Hyphomicrobiales</taxon>
        <taxon>Alsobacteraceae</taxon>
        <taxon>Alsobacter</taxon>
    </lineage>
</organism>
<reference evidence="2" key="2">
    <citation type="submission" date="2020-09" db="EMBL/GenBank/DDBJ databases">
        <authorList>
            <person name="Sun Q."/>
            <person name="Zhou Y."/>
        </authorList>
    </citation>
    <scope>NUCLEOTIDE SEQUENCE</scope>
    <source>
        <strain evidence="2">CGMCC 1.12214</strain>
    </source>
</reference>
<accession>A0A917I5A5</accession>